<feature type="domain" description="Reverse transcriptase" evidence="1">
    <location>
        <begin position="474"/>
        <end position="748"/>
    </location>
</feature>
<dbReference type="SUPFAM" id="SSF56672">
    <property type="entry name" value="DNA/RNA polymerases"/>
    <property type="match status" value="1"/>
</dbReference>
<sequence>CFSAIHLNTRSIRRKQDALDFFFDSLCLCFDALLFTETWLREDELPPSFANYNCVNLNRDKKRGGGILIYLESFISFTVVDEYSVINADIECLVVRMETMFVVAAYRPPTGNKSVFLDFLDNLLNFLCLTKRSFMVMCDINIDTLANESRATDFNDLVLSYGCSNVISLPTRITSESATSIDVCITNINQTELYPGICTQDISDHLPIFCLSCRPKQGKKIDPVNYCYRKINETTLSTFHELVKRFDWTDVYLEESADTAYSKFLSEFKKLYDCAFPILQGKKAKPKLRKPWVDDDLYKRIRIKNNMYHCFVRSRDKALLSEFKKIRNKLSSDLKRAKSEYFLSKFHSIYNNPKKLWDTVNSITNKDSVRCGVDNITINGRNIGGEELANTLNEHFVNVGAPRERETGSKISSTNKTTNISSSIMLEPTSPCEVSNLIKNIKTSVAAGADEIKSLPVKMVSNIISPVLAHIINNMLQTGIYPDELKVARVSAVHKGGNKNDLEKYRPISVLPIFSKIFESVINVRLQRFFSKYNVIARSQYGFQRDKSTELALTNIKDIIITNIENKLYTLGLFLDLSKAFDSIQHNILLSKLQTCGVRGVASDLIKSYLRNRKQFVQVSNAASQQLEIKYGVPQGSILGPLLFLIYINDITDIPNSPHMVMYADDTNVFFCSNTKASLEQQANDYLHKLSKWLETNTLKLNVDKTKYIIFRPINKHDNSVIQLIYNSTPISQVIEQKFLGVWFHEALTWNTHVNKLKGDLSRTLGCIYKIANLLPKWLIKNLYYSLFYSKLCYGIMAWGTTTSTNYSKLIILQKKFLRILENYEGNVRDFYSSLYFAKHNMLKANQIYYFKLMQTIYKEKLYQMDEVPSQPYLLRNAKHKTPKVRTNYGKQKLNYQVPTLLNIFEGRTDFTDFTVSFNKYNSSIRHTLVHNDIYYA</sequence>
<dbReference type="CDD" id="cd01650">
    <property type="entry name" value="RT_nLTR_like"/>
    <property type="match status" value="1"/>
</dbReference>
<accession>A0A147BM23</accession>
<feature type="non-terminal residue" evidence="2">
    <location>
        <position position="1"/>
    </location>
</feature>
<dbReference type="EMBL" id="GEGO01003580">
    <property type="protein sequence ID" value="JAR91824.1"/>
    <property type="molecule type" value="Transcribed_RNA"/>
</dbReference>
<dbReference type="InterPro" id="IPR043502">
    <property type="entry name" value="DNA/RNA_pol_sf"/>
</dbReference>
<dbReference type="SUPFAM" id="SSF56219">
    <property type="entry name" value="DNase I-like"/>
    <property type="match status" value="1"/>
</dbReference>
<protein>
    <submittedName>
        <fullName evidence="2">Putative tick transposon</fullName>
    </submittedName>
</protein>
<dbReference type="AlphaFoldDB" id="A0A147BM23"/>
<organism evidence="2">
    <name type="scientific">Ixodes ricinus</name>
    <name type="common">Common tick</name>
    <name type="synonym">Acarus ricinus</name>
    <dbReference type="NCBI Taxonomy" id="34613"/>
    <lineage>
        <taxon>Eukaryota</taxon>
        <taxon>Metazoa</taxon>
        <taxon>Ecdysozoa</taxon>
        <taxon>Arthropoda</taxon>
        <taxon>Chelicerata</taxon>
        <taxon>Arachnida</taxon>
        <taxon>Acari</taxon>
        <taxon>Parasitiformes</taxon>
        <taxon>Ixodida</taxon>
        <taxon>Ixodoidea</taxon>
        <taxon>Ixodidae</taxon>
        <taxon>Ixodinae</taxon>
        <taxon>Ixodes</taxon>
    </lineage>
</organism>
<evidence type="ECO:0000313" key="2">
    <source>
        <dbReference type="EMBL" id="JAR91824.1"/>
    </source>
</evidence>
<dbReference type="InterPro" id="IPR036691">
    <property type="entry name" value="Endo/exonu/phosph_ase_sf"/>
</dbReference>
<proteinExistence type="predicted"/>
<dbReference type="PROSITE" id="PS50878">
    <property type="entry name" value="RT_POL"/>
    <property type="match status" value="1"/>
</dbReference>
<evidence type="ECO:0000259" key="1">
    <source>
        <dbReference type="PROSITE" id="PS50878"/>
    </source>
</evidence>
<dbReference type="InterPro" id="IPR000477">
    <property type="entry name" value="RT_dom"/>
</dbReference>
<dbReference type="Gene3D" id="3.60.10.10">
    <property type="entry name" value="Endonuclease/exonuclease/phosphatase"/>
    <property type="match status" value="1"/>
</dbReference>
<dbReference type="PANTHER" id="PTHR33332">
    <property type="entry name" value="REVERSE TRANSCRIPTASE DOMAIN-CONTAINING PROTEIN"/>
    <property type="match status" value="1"/>
</dbReference>
<dbReference type="Pfam" id="PF00078">
    <property type="entry name" value="RVT_1"/>
    <property type="match status" value="1"/>
</dbReference>
<dbReference type="GO" id="GO:0071897">
    <property type="term" value="P:DNA biosynthetic process"/>
    <property type="evidence" value="ECO:0007669"/>
    <property type="project" value="UniProtKB-ARBA"/>
</dbReference>
<reference evidence="2" key="1">
    <citation type="journal article" date="2018" name="PLoS Negl. Trop. Dis.">
        <title>Sialome diversity of ticks revealed by RNAseq of single tick salivary glands.</title>
        <authorList>
            <person name="Perner J."/>
            <person name="Kropackova S."/>
            <person name="Kopacek P."/>
            <person name="Ribeiro J.M."/>
        </authorList>
    </citation>
    <scope>NUCLEOTIDE SEQUENCE</scope>
    <source>
        <strain evidence="2">Siblings of single egg batch collected in Ceske Budejovice</strain>
        <tissue evidence="2">Salivary glands</tissue>
    </source>
</reference>
<name>A0A147BM23_IXORI</name>